<evidence type="ECO:0000313" key="1">
    <source>
        <dbReference type="EMBL" id="QEK39723.1"/>
    </source>
</evidence>
<dbReference type="AlphaFoldDB" id="A0A5C0UJM8"/>
<evidence type="ECO:0000313" key="2">
    <source>
        <dbReference type="Proteomes" id="UP000323844"/>
    </source>
</evidence>
<dbReference type="Proteomes" id="UP000323844">
    <property type="component" value="Chromosome"/>
</dbReference>
<protein>
    <submittedName>
        <fullName evidence="1">Uncharacterized protein</fullName>
    </submittedName>
</protein>
<gene>
    <name evidence="1" type="ORF">FZC37_02165</name>
</gene>
<proteinExistence type="predicted"/>
<sequence>MKPEFDKNILRGVFDIDGHCDAAAKYFRRLRTSWNKDDVAHALKIMSNLDSTVAGIKKKNGDRAISSKKRYLGS</sequence>
<dbReference type="RefSeq" id="WP_148952084.1">
    <property type="nucleotide sequence ID" value="NZ_CP043312.1"/>
</dbReference>
<dbReference type="KEGG" id="snay:FZC37_02165"/>
<keyword evidence="2" id="KW-1185">Reference proteome</keyword>
<reference evidence="1 2" key="1">
    <citation type="submission" date="2019-08" db="EMBL/GenBank/DDBJ databases">
        <title>Highly reduced genomes of protist endosymbionts show evolutionary convergence.</title>
        <authorList>
            <person name="George E."/>
            <person name="Husnik F."/>
            <person name="Tashyreva D."/>
            <person name="Prokopchuk G."/>
            <person name="Horak A."/>
            <person name="Kwong W.K."/>
            <person name="Lukes J."/>
            <person name="Keeling P.J."/>
        </authorList>
    </citation>
    <scope>NUCLEOTIDE SEQUENCE [LARGE SCALE GENOMIC DNA]</scope>
    <source>
        <strain evidence="1">1621</strain>
    </source>
</reference>
<name>A0A5C0UJM8_9RICK</name>
<dbReference type="EMBL" id="CP043312">
    <property type="protein sequence ID" value="QEK39723.1"/>
    <property type="molecule type" value="Genomic_DNA"/>
</dbReference>
<accession>A0A5C0UJM8</accession>
<organism evidence="1 2">
    <name type="scientific">Candidatus Sneabacter namystus</name>
    <dbReference type="NCBI Taxonomy" id="2601646"/>
    <lineage>
        <taxon>Bacteria</taxon>
        <taxon>Pseudomonadati</taxon>
        <taxon>Pseudomonadota</taxon>
        <taxon>Alphaproteobacteria</taxon>
        <taxon>Rickettsiales</taxon>
        <taxon>Rickettsiaceae</taxon>
        <taxon>Rickettsieae</taxon>
        <taxon>Candidatus Sneabacter</taxon>
    </lineage>
</organism>